<dbReference type="InterPro" id="IPR016181">
    <property type="entry name" value="Acyl_CoA_acyltransferase"/>
</dbReference>
<name>A0A085Q6S8_VIBCL</name>
<dbReference type="AlphaFoldDB" id="A0A085Q6S8"/>
<evidence type="ECO:0000259" key="1">
    <source>
        <dbReference type="PROSITE" id="PS51186"/>
    </source>
</evidence>
<dbReference type="Pfam" id="PF13302">
    <property type="entry name" value="Acetyltransf_3"/>
    <property type="match status" value="1"/>
</dbReference>
<dbReference type="OMA" id="FQMEGCM"/>
<dbReference type="KEGG" id="vcq:EN18_00280"/>
<dbReference type="EMBL" id="QZRB01000066">
    <property type="protein sequence ID" value="MVD25563.1"/>
    <property type="molecule type" value="Genomic_DNA"/>
</dbReference>
<reference evidence="4 5" key="3">
    <citation type="submission" date="2018-09" db="EMBL/GenBank/DDBJ databases">
        <title>Genomic epidemiology reveals two lineages of Vibrio cholerae that can cause global cholera epidemics despite absence of cholera toxin gene.</title>
        <authorList>
            <person name="Wang H."/>
            <person name="Zen W."/>
            <person name="Yu H."/>
            <person name="Zhang W."/>
            <person name="Pan J."/>
            <person name="Yang C."/>
            <person name="Cui Y."/>
        </authorList>
    </citation>
    <scope>NUCLEOTIDE SEQUENCE [LARGE SCALE GENOMIC DNA]</scope>
    <source>
        <strain evidence="4 5">00-1_S85</strain>
    </source>
</reference>
<accession>A0A085Q6S8</accession>
<reference evidence="2" key="1">
    <citation type="submission" date="2013-09" db="EMBL/GenBank/DDBJ databases">
        <authorList>
            <person name="Zhang C.C."/>
            <person name="Pang B."/>
            <person name="Zhou Z.M."/>
        </authorList>
    </citation>
    <scope>NUCLEOTIDE SEQUENCE</scope>
    <source>
        <strain evidence="2">JX20062026</strain>
    </source>
</reference>
<dbReference type="GO" id="GO:0016747">
    <property type="term" value="F:acyltransferase activity, transferring groups other than amino-acyl groups"/>
    <property type="evidence" value="ECO:0007669"/>
    <property type="project" value="InterPro"/>
</dbReference>
<reference evidence="3" key="5">
    <citation type="submission" date="2023-08" db="EMBL/GenBank/DDBJ databases">
        <title>Vibrio cholerae Outbreaks in Tanzania Exemplify Founder Flush: Simultaneous Increases in Population Size and Genetic Diversity.</title>
        <authorList>
            <person name="Debes A.K."/>
            <person name="Mohammed A."/>
            <person name="Maseke I."/>
            <person name="Almeida M."/>
            <person name="Li S."/>
            <person name="Matimba H."/>
            <person name="Joachim A."/>
            <person name="Mizinduko M."/>
            <person name="Nyanga S."/>
            <person name="Kelly M."/>
            <person name="Kachwamba Y."/>
            <person name="Schaffer A.M."/>
            <person name="Nyanga A.S."/>
            <person name="Mghamba J."/>
            <person name="Mosha F.S."/>
            <person name="Sack D.A."/>
            <person name="Stine O.C."/>
        </authorList>
    </citation>
    <scope>NUCLEOTIDE SEQUENCE</scope>
    <source>
        <strain evidence="3">TDS0091212</strain>
    </source>
</reference>
<dbReference type="Gene3D" id="3.40.630.30">
    <property type="match status" value="1"/>
</dbReference>
<protein>
    <submittedName>
        <fullName evidence="3 4">N-acetyltransferase</fullName>
    </submittedName>
    <submittedName>
        <fullName evidence="2">Putative acetyltransferase</fullName>
    </submittedName>
</protein>
<dbReference type="EMBL" id="KF680548">
    <property type="protein sequence ID" value="AHC32189.1"/>
    <property type="molecule type" value="Genomic_DNA"/>
</dbReference>
<dbReference type="InterPro" id="IPR000182">
    <property type="entry name" value="GNAT_dom"/>
</dbReference>
<dbReference type="CDD" id="cd04301">
    <property type="entry name" value="NAT_SF"/>
    <property type="match status" value="1"/>
</dbReference>
<reference evidence="3" key="4">
    <citation type="submission" date="2021-05" db="EMBL/GenBank/DDBJ databases">
        <authorList>
            <person name="Stine C."/>
        </authorList>
    </citation>
    <scope>NUCLEOTIDE SEQUENCE</scope>
    <source>
        <strain evidence="3">TDS0091212</strain>
    </source>
</reference>
<dbReference type="EMBL" id="JAHBND010000633">
    <property type="protein sequence ID" value="MBS7674857.1"/>
    <property type="molecule type" value="Genomic_DNA"/>
</dbReference>
<dbReference type="RefSeq" id="WP_000469482.1">
    <property type="nucleotide sequence ID" value="NZ_AP018677.1"/>
</dbReference>
<dbReference type="PANTHER" id="PTHR43415">
    <property type="entry name" value="SPERMIDINE N(1)-ACETYLTRANSFERASE"/>
    <property type="match status" value="1"/>
</dbReference>
<dbReference type="PANTHER" id="PTHR43415:SF3">
    <property type="entry name" value="GNAT-FAMILY ACETYLTRANSFERASE"/>
    <property type="match status" value="1"/>
</dbReference>
<sequence>MFIESLKIRLRSLEVEDAESFYQWSGDREVTQFSLSAYAYPQSRSDIAKWLSEINSSSKTISFGIECKESQKLIGYAGISGISSLNRSGEYFILIGDKAFWGKGLGTEVTRLVTNYGFRELGLHRIELTAYCDNVAAVKAYENAGYQHEGIKRESGYRNGRFMDKVQMSVLSREWPAT</sequence>
<keyword evidence="2" id="KW-0808">Transferase</keyword>
<gene>
    <name evidence="4" type="ORF">D6U24_19830</name>
    <name evidence="3" type="ORF">KIN13_15665</name>
</gene>
<organism evidence="2">
    <name type="scientific">Vibrio cholerae</name>
    <dbReference type="NCBI Taxonomy" id="666"/>
    <lineage>
        <taxon>Bacteria</taxon>
        <taxon>Pseudomonadati</taxon>
        <taxon>Pseudomonadota</taxon>
        <taxon>Gammaproteobacteria</taxon>
        <taxon>Vibrionales</taxon>
        <taxon>Vibrionaceae</taxon>
        <taxon>Vibrio</taxon>
    </lineage>
</organism>
<proteinExistence type="predicted"/>
<dbReference type="GeneID" id="69722148"/>
<evidence type="ECO:0000313" key="2">
    <source>
        <dbReference type="EMBL" id="AHC32189.1"/>
    </source>
</evidence>
<dbReference type="PROSITE" id="PS51186">
    <property type="entry name" value="GNAT"/>
    <property type="match status" value="1"/>
</dbReference>
<dbReference type="Proteomes" id="UP000471242">
    <property type="component" value="Unassembled WGS sequence"/>
</dbReference>
<dbReference type="Proteomes" id="UP001196338">
    <property type="component" value="Unassembled WGS sequence"/>
</dbReference>
<evidence type="ECO:0000313" key="4">
    <source>
        <dbReference type="EMBL" id="MVD25563.1"/>
    </source>
</evidence>
<feature type="domain" description="N-acetyltransferase" evidence="1">
    <location>
        <begin position="8"/>
        <end position="173"/>
    </location>
</feature>
<dbReference type="SUPFAM" id="SSF55729">
    <property type="entry name" value="Acyl-CoA N-acyltransferases (Nat)"/>
    <property type="match status" value="1"/>
</dbReference>
<dbReference type="PATRIC" id="fig|666.1969.peg.3743"/>
<evidence type="ECO:0000313" key="5">
    <source>
        <dbReference type="Proteomes" id="UP000471242"/>
    </source>
</evidence>
<reference evidence="2" key="2">
    <citation type="journal article" date="2014" name="Infect. Genet. Evol.">
        <title>The purifying trend in the chromosomal integron in Vibrio cholerae strains during the seventh pandemic.</title>
        <authorList>
            <person name="Zhang C."/>
            <person name="Pang B."/>
            <person name="Zhou Z."/>
            <person name="Wang H."/>
            <person name="Zhou H."/>
            <person name="Lu X."/>
            <person name="Du P."/>
            <person name="Zhang L."/>
            <person name="Li J."/>
            <person name="Cui Z."/>
            <person name="Chen C."/>
            <person name="Stokes H.W."/>
            <person name="Kan B."/>
        </authorList>
    </citation>
    <scope>NUCLEOTIDE SEQUENCE</scope>
    <source>
        <strain evidence="2">JX20062026</strain>
    </source>
</reference>
<evidence type="ECO:0000313" key="3">
    <source>
        <dbReference type="EMBL" id="MBS7674857.1"/>
    </source>
</evidence>